<protein>
    <submittedName>
        <fullName evidence="2">Aldose 1-epimerase</fullName>
    </submittedName>
</protein>
<sequence>MATSAENAIAKAAEQVTDGMETNGSEATKKEEEVAVEVEPKTGVSFPLKLDDGKQLNCVGVRKKSMLGLGIKIYAFGVYTDNEKLKDVLKSKIGTAPEKPDNELYQLVINSDVEMVVRLVIVFSSLTITMSMARKKFGDGLGESIKKLNGGKKNDELAHKLMGEASDSIKLTGVRYRGFSASGLCSGNEGDGRSDIQG</sequence>
<proteinExistence type="predicted"/>
<dbReference type="PANTHER" id="PTHR47589">
    <property type="entry name" value="FATTY-ACID-BINDING PROTEIN 1"/>
    <property type="match status" value="1"/>
</dbReference>
<dbReference type="InterPro" id="IPR016088">
    <property type="entry name" value="Chalcone_isomerase_3-sand"/>
</dbReference>
<dbReference type="GO" id="GO:0005504">
    <property type="term" value="F:fatty acid binding"/>
    <property type="evidence" value="ECO:0007669"/>
    <property type="project" value="TreeGrafter"/>
</dbReference>
<evidence type="ECO:0000313" key="2">
    <source>
        <dbReference type="EMBL" id="KAE8691624.1"/>
    </source>
</evidence>
<evidence type="ECO:0000313" key="3">
    <source>
        <dbReference type="Proteomes" id="UP000436088"/>
    </source>
</evidence>
<dbReference type="EMBL" id="VEPZ02001147">
    <property type="protein sequence ID" value="KAE8691624.1"/>
    <property type="molecule type" value="Genomic_DNA"/>
</dbReference>
<evidence type="ECO:0000256" key="1">
    <source>
        <dbReference type="SAM" id="MobiDB-lite"/>
    </source>
</evidence>
<feature type="region of interest" description="Disordered" evidence="1">
    <location>
        <begin position="1"/>
        <end position="33"/>
    </location>
</feature>
<dbReference type="InterPro" id="IPR036298">
    <property type="entry name" value="Chalcone_isomerase_sf"/>
</dbReference>
<dbReference type="GO" id="GO:0016872">
    <property type="term" value="F:intramolecular lyase activity"/>
    <property type="evidence" value="ECO:0007669"/>
    <property type="project" value="InterPro"/>
</dbReference>
<dbReference type="AlphaFoldDB" id="A0A6A2ZHY0"/>
<keyword evidence="3" id="KW-1185">Reference proteome</keyword>
<gene>
    <name evidence="2" type="ORF">F3Y22_tig00110888pilonHSYRG00068</name>
</gene>
<accession>A0A6A2ZHY0</accession>
<reference evidence="2" key="1">
    <citation type="submission" date="2019-09" db="EMBL/GenBank/DDBJ databases">
        <title>Draft genome information of white flower Hibiscus syriacus.</title>
        <authorList>
            <person name="Kim Y.-M."/>
        </authorList>
    </citation>
    <scope>NUCLEOTIDE SEQUENCE [LARGE SCALE GENOMIC DNA]</scope>
    <source>
        <strain evidence="2">YM2019G1</strain>
    </source>
</reference>
<dbReference type="Proteomes" id="UP000436088">
    <property type="component" value="Unassembled WGS sequence"/>
</dbReference>
<dbReference type="GO" id="GO:0006631">
    <property type="term" value="P:fatty acid metabolic process"/>
    <property type="evidence" value="ECO:0007669"/>
    <property type="project" value="TreeGrafter"/>
</dbReference>
<name>A0A6A2ZHY0_HIBSY</name>
<organism evidence="2 3">
    <name type="scientific">Hibiscus syriacus</name>
    <name type="common">Rose of Sharon</name>
    <dbReference type="NCBI Taxonomy" id="106335"/>
    <lineage>
        <taxon>Eukaryota</taxon>
        <taxon>Viridiplantae</taxon>
        <taxon>Streptophyta</taxon>
        <taxon>Embryophyta</taxon>
        <taxon>Tracheophyta</taxon>
        <taxon>Spermatophyta</taxon>
        <taxon>Magnoliopsida</taxon>
        <taxon>eudicotyledons</taxon>
        <taxon>Gunneridae</taxon>
        <taxon>Pentapetalae</taxon>
        <taxon>rosids</taxon>
        <taxon>malvids</taxon>
        <taxon>Malvales</taxon>
        <taxon>Malvaceae</taxon>
        <taxon>Malvoideae</taxon>
        <taxon>Hibiscus</taxon>
    </lineage>
</organism>
<dbReference type="Gene3D" id="3.50.70.10">
    <property type="match status" value="1"/>
</dbReference>
<dbReference type="PANTHER" id="PTHR47589:SF4">
    <property type="entry name" value="FATTY-ACID-BINDING PROTEIN 1-LIKE"/>
    <property type="match status" value="1"/>
</dbReference>
<dbReference type="InterPro" id="IPR044228">
    <property type="entry name" value="FAP1"/>
</dbReference>
<dbReference type="GO" id="GO:0009570">
    <property type="term" value="C:chloroplast stroma"/>
    <property type="evidence" value="ECO:0007669"/>
    <property type="project" value="TreeGrafter"/>
</dbReference>
<dbReference type="SUPFAM" id="SSF54626">
    <property type="entry name" value="Chalcone isomerase"/>
    <property type="match status" value="1"/>
</dbReference>
<comment type="caution">
    <text evidence="2">The sequence shown here is derived from an EMBL/GenBank/DDBJ whole genome shotgun (WGS) entry which is preliminary data.</text>
</comment>